<protein>
    <recommendedName>
        <fullName evidence="3">Secreted protein</fullName>
    </recommendedName>
</protein>
<accession>A0AAV4TLE0</accession>
<dbReference type="AlphaFoldDB" id="A0AAV4TLE0"/>
<evidence type="ECO:0008006" key="3">
    <source>
        <dbReference type="Google" id="ProtNLM"/>
    </source>
</evidence>
<evidence type="ECO:0000313" key="1">
    <source>
        <dbReference type="EMBL" id="GIY47423.1"/>
    </source>
</evidence>
<reference evidence="1 2" key="1">
    <citation type="submission" date="2021-06" db="EMBL/GenBank/DDBJ databases">
        <title>Caerostris extrusa draft genome.</title>
        <authorList>
            <person name="Kono N."/>
            <person name="Arakawa K."/>
        </authorList>
    </citation>
    <scope>NUCLEOTIDE SEQUENCE [LARGE SCALE GENOMIC DNA]</scope>
</reference>
<name>A0AAV4TLE0_CAEEX</name>
<proteinExistence type="predicted"/>
<sequence>MGEARREEKKLLFLRLPLVVRWASLETSLTVLQLAEDNSLLLASSAQLSTGVGSLANVFVCELRRRLCVFSGEFLDSPASVLLC</sequence>
<organism evidence="1 2">
    <name type="scientific">Caerostris extrusa</name>
    <name type="common">Bark spider</name>
    <name type="synonym">Caerostris bankana</name>
    <dbReference type="NCBI Taxonomy" id="172846"/>
    <lineage>
        <taxon>Eukaryota</taxon>
        <taxon>Metazoa</taxon>
        <taxon>Ecdysozoa</taxon>
        <taxon>Arthropoda</taxon>
        <taxon>Chelicerata</taxon>
        <taxon>Arachnida</taxon>
        <taxon>Araneae</taxon>
        <taxon>Araneomorphae</taxon>
        <taxon>Entelegynae</taxon>
        <taxon>Araneoidea</taxon>
        <taxon>Araneidae</taxon>
        <taxon>Caerostris</taxon>
    </lineage>
</organism>
<evidence type="ECO:0000313" key="2">
    <source>
        <dbReference type="Proteomes" id="UP001054945"/>
    </source>
</evidence>
<comment type="caution">
    <text evidence="1">The sequence shown here is derived from an EMBL/GenBank/DDBJ whole genome shotgun (WGS) entry which is preliminary data.</text>
</comment>
<keyword evidence="2" id="KW-1185">Reference proteome</keyword>
<gene>
    <name evidence="1" type="ORF">CEXT_559691</name>
</gene>
<dbReference type="EMBL" id="BPLR01011577">
    <property type="protein sequence ID" value="GIY47423.1"/>
    <property type="molecule type" value="Genomic_DNA"/>
</dbReference>
<dbReference type="Proteomes" id="UP001054945">
    <property type="component" value="Unassembled WGS sequence"/>
</dbReference>